<protein>
    <submittedName>
        <fullName evidence="2">Uncharacterized protein</fullName>
    </submittedName>
</protein>
<gene>
    <name evidence="2" type="ORF">OsJ_21370</name>
</gene>
<dbReference type="Proteomes" id="UP000007752">
    <property type="component" value="Chromosome 6"/>
</dbReference>
<feature type="compositionally biased region" description="Basic residues" evidence="1">
    <location>
        <begin position="81"/>
        <end position="92"/>
    </location>
</feature>
<dbReference type="EMBL" id="CM000143">
    <property type="protein sequence ID" value="EAZ37026.1"/>
    <property type="molecule type" value="Genomic_DNA"/>
</dbReference>
<sequence>MALAAGTVATGDCGCGIGRWEARWLDLYRLAAAGATSADPARHGCGRGNDKRMRAGGMAAPPPSLIGGGHDVGGSGTARLRAPRRRATTDRRLRRRSIRPPLHAPRAWIWRGSCTGDGGCGCDGLLRAGGNAAADPAAAPPLRVRRDLRGGELHDGHLHSAPPSKLIVN</sequence>
<evidence type="ECO:0000313" key="2">
    <source>
        <dbReference type="EMBL" id="EAZ37026.1"/>
    </source>
</evidence>
<name>A3BBT7_ORYSJ</name>
<proteinExistence type="predicted"/>
<reference evidence="2" key="1">
    <citation type="journal article" date="2005" name="PLoS Biol.">
        <title>The genomes of Oryza sativa: a history of duplications.</title>
        <authorList>
            <person name="Yu J."/>
            <person name="Wang J."/>
            <person name="Lin W."/>
            <person name="Li S."/>
            <person name="Li H."/>
            <person name="Zhou J."/>
            <person name="Ni P."/>
            <person name="Dong W."/>
            <person name="Hu S."/>
            <person name="Zeng C."/>
            <person name="Zhang J."/>
            <person name="Zhang Y."/>
            <person name="Li R."/>
            <person name="Xu Z."/>
            <person name="Li S."/>
            <person name="Li X."/>
            <person name="Zheng H."/>
            <person name="Cong L."/>
            <person name="Lin L."/>
            <person name="Yin J."/>
            <person name="Geng J."/>
            <person name="Li G."/>
            <person name="Shi J."/>
            <person name="Liu J."/>
            <person name="Lv H."/>
            <person name="Li J."/>
            <person name="Wang J."/>
            <person name="Deng Y."/>
            <person name="Ran L."/>
            <person name="Shi X."/>
            <person name="Wang X."/>
            <person name="Wu Q."/>
            <person name="Li C."/>
            <person name="Ren X."/>
            <person name="Wang J."/>
            <person name="Wang X."/>
            <person name="Li D."/>
            <person name="Liu D."/>
            <person name="Zhang X."/>
            <person name="Ji Z."/>
            <person name="Zhao W."/>
            <person name="Sun Y."/>
            <person name="Zhang Z."/>
            <person name="Bao J."/>
            <person name="Han Y."/>
            <person name="Dong L."/>
            <person name="Ji J."/>
            <person name="Chen P."/>
            <person name="Wu S."/>
            <person name="Liu J."/>
            <person name="Xiao Y."/>
            <person name="Bu D."/>
            <person name="Tan J."/>
            <person name="Yang L."/>
            <person name="Ye C."/>
            <person name="Zhang J."/>
            <person name="Xu J."/>
            <person name="Zhou Y."/>
            <person name="Yu Y."/>
            <person name="Zhang B."/>
            <person name="Zhuang S."/>
            <person name="Wei H."/>
            <person name="Liu B."/>
            <person name="Lei M."/>
            <person name="Yu H."/>
            <person name="Li Y."/>
            <person name="Xu H."/>
            <person name="Wei S."/>
            <person name="He X."/>
            <person name="Fang L."/>
            <person name="Zhang Z."/>
            <person name="Zhang Y."/>
            <person name="Huang X."/>
            <person name="Su Z."/>
            <person name="Tong W."/>
            <person name="Li J."/>
            <person name="Tong Z."/>
            <person name="Li S."/>
            <person name="Ye J."/>
            <person name="Wang L."/>
            <person name="Fang L."/>
            <person name="Lei T."/>
            <person name="Chen C."/>
            <person name="Chen H."/>
            <person name="Xu Z."/>
            <person name="Li H."/>
            <person name="Huang H."/>
            <person name="Zhang F."/>
            <person name="Xu H."/>
            <person name="Li N."/>
            <person name="Zhao C."/>
            <person name="Li S."/>
            <person name="Dong L."/>
            <person name="Huang Y."/>
            <person name="Li L."/>
            <person name="Xi Y."/>
            <person name="Qi Q."/>
            <person name="Li W."/>
            <person name="Zhang B."/>
            <person name="Hu W."/>
            <person name="Zhang Y."/>
            <person name="Tian X."/>
            <person name="Jiao Y."/>
            <person name="Liang X."/>
            <person name="Jin J."/>
            <person name="Gao L."/>
            <person name="Zheng W."/>
            <person name="Hao B."/>
            <person name="Liu S."/>
            <person name="Wang W."/>
            <person name="Yuan L."/>
            <person name="Cao M."/>
            <person name="McDermott J."/>
            <person name="Samudrala R."/>
            <person name="Wang J."/>
            <person name="Wong G.K."/>
            <person name="Yang H."/>
        </authorList>
    </citation>
    <scope>NUCLEOTIDE SEQUENCE [LARGE SCALE GENOMIC DNA]</scope>
</reference>
<dbReference type="AlphaFoldDB" id="A3BBT7"/>
<accession>A3BBT7</accession>
<evidence type="ECO:0000256" key="1">
    <source>
        <dbReference type="SAM" id="MobiDB-lite"/>
    </source>
</evidence>
<organism evidence="2">
    <name type="scientific">Oryza sativa subsp. japonica</name>
    <name type="common">Rice</name>
    <dbReference type="NCBI Taxonomy" id="39947"/>
    <lineage>
        <taxon>Eukaryota</taxon>
        <taxon>Viridiplantae</taxon>
        <taxon>Streptophyta</taxon>
        <taxon>Embryophyta</taxon>
        <taxon>Tracheophyta</taxon>
        <taxon>Spermatophyta</taxon>
        <taxon>Magnoliopsida</taxon>
        <taxon>Liliopsida</taxon>
        <taxon>Poales</taxon>
        <taxon>Poaceae</taxon>
        <taxon>BOP clade</taxon>
        <taxon>Oryzoideae</taxon>
        <taxon>Oryzeae</taxon>
        <taxon>Oryzinae</taxon>
        <taxon>Oryza</taxon>
        <taxon>Oryza sativa</taxon>
    </lineage>
</organism>
<reference evidence="2" key="2">
    <citation type="submission" date="2008-12" db="EMBL/GenBank/DDBJ databases">
        <title>Improved gene annotation of the rice (Oryza sativa) genomes.</title>
        <authorList>
            <person name="Wang J."/>
            <person name="Li R."/>
            <person name="Fan W."/>
            <person name="Huang Q."/>
            <person name="Zhang J."/>
            <person name="Zhou Y."/>
            <person name="Hu Y."/>
            <person name="Zi S."/>
            <person name="Li J."/>
            <person name="Ni P."/>
            <person name="Zheng H."/>
            <person name="Zhang Y."/>
            <person name="Zhao M."/>
            <person name="Hao Q."/>
            <person name="McDermott J."/>
            <person name="Samudrala R."/>
            <person name="Kristiansen K."/>
            <person name="Wong G.K.-S."/>
        </authorList>
    </citation>
    <scope>NUCLEOTIDE SEQUENCE</scope>
</reference>
<feature type="compositionally biased region" description="Gly residues" evidence="1">
    <location>
        <begin position="66"/>
        <end position="76"/>
    </location>
</feature>
<feature type="region of interest" description="Disordered" evidence="1">
    <location>
        <begin position="60"/>
        <end position="92"/>
    </location>
</feature>